<dbReference type="PROSITE" id="PS00028">
    <property type="entry name" value="ZINC_FINGER_C2H2_1"/>
    <property type="match status" value="4"/>
</dbReference>
<evidence type="ECO:0000256" key="3">
    <source>
        <dbReference type="ARBA" id="ARBA00022737"/>
    </source>
</evidence>
<evidence type="ECO:0000259" key="8">
    <source>
        <dbReference type="PROSITE" id="PS50157"/>
    </source>
</evidence>
<dbReference type="GO" id="GO:0000981">
    <property type="term" value="F:DNA-binding transcription factor activity, RNA polymerase II-specific"/>
    <property type="evidence" value="ECO:0007669"/>
    <property type="project" value="TreeGrafter"/>
</dbReference>
<evidence type="ECO:0000313" key="10">
    <source>
        <dbReference type="Proteomes" id="UP000507470"/>
    </source>
</evidence>
<dbReference type="AlphaFoldDB" id="A0A6J8CHQ8"/>
<dbReference type="FunFam" id="3.30.160.60:FF:001049">
    <property type="entry name" value="zinc finger protein 319"/>
    <property type="match status" value="1"/>
</dbReference>
<feature type="domain" description="C2H2-type" evidence="8">
    <location>
        <begin position="66"/>
        <end position="89"/>
    </location>
</feature>
<dbReference type="PROSITE" id="PS50157">
    <property type="entry name" value="ZINC_FINGER_C2H2_2"/>
    <property type="match status" value="4"/>
</dbReference>
<sequence length="266" mass="31526">MEMKEEMMHIRLGQYILRCPFCNRGFSRRADLYNHKLCTNLTNCKDVNNNDGKPHVNVTTRKLEMFSCPICGELFNRWSVFCRHTSFHTYFSAIQESHGHRKCIRPAFVMVNRNEEVAGESQKENVKEEFKNCQILNKKSENELKQNQQKDTDDPKGFEYKERANKKKYCALSDAKKRGTSTRKARVRCNICHRTVSGRNNMGAHLRIHSNQRPYKCKYCNYRFKQLCHVKNHERLHSGETPWQCSLCGKKFHQRSNLDYHMNNNH</sequence>
<keyword evidence="3" id="KW-0677">Repeat</keyword>
<dbReference type="OrthoDB" id="8109854at2759"/>
<organism evidence="9 10">
    <name type="scientific">Mytilus coruscus</name>
    <name type="common">Sea mussel</name>
    <dbReference type="NCBI Taxonomy" id="42192"/>
    <lineage>
        <taxon>Eukaryota</taxon>
        <taxon>Metazoa</taxon>
        <taxon>Spiralia</taxon>
        <taxon>Lophotrochozoa</taxon>
        <taxon>Mollusca</taxon>
        <taxon>Bivalvia</taxon>
        <taxon>Autobranchia</taxon>
        <taxon>Pteriomorphia</taxon>
        <taxon>Mytilida</taxon>
        <taxon>Mytiloidea</taxon>
        <taxon>Mytilidae</taxon>
        <taxon>Mytilinae</taxon>
        <taxon>Mytilus</taxon>
    </lineage>
</organism>
<proteinExistence type="predicted"/>
<dbReference type="InterPro" id="IPR036236">
    <property type="entry name" value="Znf_C2H2_sf"/>
</dbReference>
<evidence type="ECO:0000313" key="9">
    <source>
        <dbReference type="EMBL" id="CAC5396008.1"/>
    </source>
</evidence>
<keyword evidence="10" id="KW-1185">Reference proteome</keyword>
<dbReference type="Pfam" id="PF00096">
    <property type="entry name" value="zf-C2H2"/>
    <property type="match status" value="2"/>
</dbReference>
<dbReference type="FunFam" id="3.30.160.60:FF:000145">
    <property type="entry name" value="Zinc finger protein 574"/>
    <property type="match status" value="1"/>
</dbReference>
<keyword evidence="4 7" id="KW-0863">Zinc-finger</keyword>
<dbReference type="PANTHER" id="PTHR24394">
    <property type="entry name" value="ZINC FINGER PROTEIN"/>
    <property type="match status" value="1"/>
</dbReference>
<dbReference type="SMART" id="SM00355">
    <property type="entry name" value="ZnF_C2H2"/>
    <property type="match status" value="5"/>
</dbReference>
<feature type="domain" description="C2H2-type" evidence="8">
    <location>
        <begin position="187"/>
        <end position="214"/>
    </location>
</feature>
<dbReference type="Proteomes" id="UP000507470">
    <property type="component" value="Unassembled WGS sequence"/>
</dbReference>
<dbReference type="SUPFAM" id="SSF57667">
    <property type="entry name" value="beta-beta-alpha zinc fingers"/>
    <property type="match status" value="2"/>
</dbReference>
<keyword evidence="2" id="KW-0479">Metal-binding</keyword>
<name>A0A6J8CHQ8_MYTCO</name>
<evidence type="ECO:0000256" key="4">
    <source>
        <dbReference type="ARBA" id="ARBA00022771"/>
    </source>
</evidence>
<keyword evidence="6" id="KW-0539">Nucleus</keyword>
<evidence type="ECO:0000256" key="5">
    <source>
        <dbReference type="ARBA" id="ARBA00022833"/>
    </source>
</evidence>
<dbReference type="InterPro" id="IPR013087">
    <property type="entry name" value="Znf_C2H2_type"/>
</dbReference>
<feature type="domain" description="C2H2-type" evidence="8">
    <location>
        <begin position="215"/>
        <end position="242"/>
    </location>
</feature>
<feature type="domain" description="C2H2-type" evidence="8">
    <location>
        <begin position="243"/>
        <end position="266"/>
    </location>
</feature>
<evidence type="ECO:0000256" key="7">
    <source>
        <dbReference type="PROSITE-ProRule" id="PRU00042"/>
    </source>
</evidence>
<dbReference type="EMBL" id="CACVKT020005599">
    <property type="protein sequence ID" value="CAC5396008.1"/>
    <property type="molecule type" value="Genomic_DNA"/>
</dbReference>
<accession>A0A6J8CHQ8</accession>
<evidence type="ECO:0000256" key="2">
    <source>
        <dbReference type="ARBA" id="ARBA00022723"/>
    </source>
</evidence>
<dbReference type="GO" id="GO:0008270">
    <property type="term" value="F:zinc ion binding"/>
    <property type="evidence" value="ECO:0007669"/>
    <property type="project" value="UniProtKB-KW"/>
</dbReference>
<reference evidence="9 10" key="1">
    <citation type="submission" date="2020-06" db="EMBL/GenBank/DDBJ databases">
        <authorList>
            <person name="Li R."/>
            <person name="Bekaert M."/>
        </authorList>
    </citation>
    <scope>NUCLEOTIDE SEQUENCE [LARGE SCALE GENOMIC DNA]</scope>
    <source>
        <strain evidence="10">wild</strain>
    </source>
</reference>
<evidence type="ECO:0000256" key="1">
    <source>
        <dbReference type="ARBA" id="ARBA00004123"/>
    </source>
</evidence>
<dbReference type="Gene3D" id="3.30.160.60">
    <property type="entry name" value="Classic Zinc Finger"/>
    <property type="match status" value="4"/>
</dbReference>
<comment type="subcellular location">
    <subcellularLocation>
        <location evidence="1">Nucleus</location>
    </subcellularLocation>
</comment>
<keyword evidence="5" id="KW-0862">Zinc</keyword>
<gene>
    <name evidence="9" type="ORF">MCOR_30617</name>
</gene>
<dbReference type="PANTHER" id="PTHR24394:SF44">
    <property type="entry name" value="ZINC FINGER PROTEIN 271-LIKE"/>
    <property type="match status" value="1"/>
</dbReference>
<protein>
    <submittedName>
        <fullName evidence="9">KRAB</fullName>
    </submittedName>
</protein>
<evidence type="ECO:0000256" key="6">
    <source>
        <dbReference type="ARBA" id="ARBA00023242"/>
    </source>
</evidence>
<dbReference type="GO" id="GO:0005634">
    <property type="term" value="C:nucleus"/>
    <property type="evidence" value="ECO:0007669"/>
    <property type="project" value="UniProtKB-SubCell"/>
</dbReference>